<reference evidence="1" key="1">
    <citation type="journal article" date="2019" name="bioRxiv">
        <title>The Genome of the Zebra Mussel, Dreissena polymorpha: A Resource for Invasive Species Research.</title>
        <authorList>
            <person name="McCartney M.A."/>
            <person name="Auch B."/>
            <person name="Kono T."/>
            <person name="Mallez S."/>
            <person name="Zhang Y."/>
            <person name="Obille A."/>
            <person name="Becker A."/>
            <person name="Abrahante J.E."/>
            <person name="Garbe J."/>
            <person name="Badalamenti J.P."/>
            <person name="Herman A."/>
            <person name="Mangelson H."/>
            <person name="Liachko I."/>
            <person name="Sullivan S."/>
            <person name="Sone E.D."/>
            <person name="Koren S."/>
            <person name="Silverstein K.A.T."/>
            <person name="Beckman K.B."/>
            <person name="Gohl D.M."/>
        </authorList>
    </citation>
    <scope>NUCLEOTIDE SEQUENCE</scope>
    <source>
        <strain evidence="1">Duluth1</strain>
        <tissue evidence="1">Whole animal</tissue>
    </source>
</reference>
<dbReference type="Gene3D" id="2.60.40.60">
    <property type="entry name" value="Cadherins"/>
    <property type="match status" value="1"/>
</dbReference>
<comment type="caution">
    <text evidence="1">The sequence shown here is derived from an EMBL/GenBank/DDBJ whole genome shotgun (WGS) entry which is preliminary data.</text>
</comment>
<name>A0A9D4DEY8_DREPO</name>
<proteinExistence type="predicted"/>
<evidence type="ECO:0000313" key="1">
    <source>
        <dbReference type="EMBL" id="KAH3747260.1"/>
    </source>
</evidence>
<accession>A0A9D4DEY8</accession>
<keyword evidence="2" id="KW-1185">Reference proteome</keyword>
<evidence type="ECO:0000313" key="2">
    <source>
        <dbReference type="Proteomes" id="UP000828390"/>
    </source>
</evidence>
<protein>
    <submittedName>
        <fullName evidence="1">Uncharacterized protein</fullName>
    </submittedName>
</protein>
<dbReference type="EMBL" id="JAIWYP010000010">
    <property type="protein sequence ID" value="KAH3747260.1"/>
    <property type="molecule type" value="Genomic_DNA"/>
</dbReference>
<sequence length="153" mass="17253">MKCFLIISLLNFQPPVFENVTSIDVLEGATDVSTVATFNVTDPDGGDVMSCWLNDSDFYVTREQLNGAGRFSVTSLNYLYRPVLSTNRNSRVMRLFQNLTFPHAYFFLDFGIRVDSGTILDYDVMSSYEINVTCIDDENETASVSVQVRDTIL</sequence>
<dbReference type="AlphaFoldDB" id="A0A9D4DEY8"/>
<organism evidence="1 2">
    <name type="scientific">Dreissena polymorpha</name>
    <name type="common">Zebra mussel</name>
    <name type="synonym">Mytilus polymorpha</name>
    <dbReference type="NCBI Taxonomy" id="45954"/>
    <lineage>
        <taxon>Eukaryota</taxon>
        <taxon>Metazoa</taxon>
        <taxon>Spiralia</taxon>
        <taxon>Lophotrochozoa</taxon>
        <taxon>Mollusca</taxon>
        <taxon>Bivalvia</taxon>
        <taxon>Autobranchia</taxon>
        <taxon>Heteroconchia</taxon>
        <taxon>Euheterodonta</taxon>
        <taxon>Imparidentia</taxon>
        <taxon>Neoheterodontei</taxon>
        <taxon>Myida</taxon>
        <taxon>Dreissenoidea</taxon>
        <taxon>Dreissenidae</taxon>
        <taxon>Dreissena</taxon>
    </lineage>
</organism>
<reference evidence="1" key="2">
    <citation type="submission" date="2020-11" db="EMBL/GenBank/DDBJ databases">
        <authorList>
            <person name="McCartney M.A."/>
            <person name="Auch B."/>
            <person name="Kono T."/>
            <person name="Mallez S."/>
            <person name="Becker A."/>
            <person name="Gohl D.M."/>
            <person name="Silverstein K.A.T."/>
            <person name="Koren S."/>
            <person name="Bechman K.B."/>
            <person name="Herman A."/>
            <person name="Abrahante J.E."/>
            <person name="Garbe J."/>
        </authorList>
    </citation>
    <scope>NUCLEOTIDE SEQUENCE</scope>
    <source>
        <strain evidence="1">Duluth1</strain>
        <tissue evidence="1">Whole animal</tissue>
    </source>
</reference>
<dbReference type="Proteomes" id="UP000828390">
    <property type="component" value="Unassembled WGS sequence"/>
</dbReference>
<gene>
    <name evidence="1" type="ORF">DPMN_181683</name>
</gene>